<evidence type="ECO:0000256" key="6">
    <source>
        <dbReference type="ARBA" id="ARBA00022970"/>
    </source>
</evidence>
<keyword evidence="1" id="KW-0813">Transport</keyword>
<dbReference type="InterPro" id="IPR045865">
    <property type="entry name" value="ACT-like_dom_sf"/>
</dbReference>
<dbReference type="RefSeq" id="WP_379948542.1">
    <property type="nucleotide sequence ID" value="NZ_JBHMAF010000024.1"/>
</dbReference>
<dbReference type="EMBL" id="JBHMAF010000024">
    <property type="protein sequence ID" value="MFB9758272.1"/>
    <property type="molecule type" value="Genomic_DNA"/>
</dbReference>
<keyword evidence="7" id="KW-0472">Membrane</keyword>
<dbReference type="GO" id="GO:0005524">
    <property type="term" value="F:ATP binding"/>
    <property type="evidence" value="ECO:0007669"/>
    <property type="project" value="UniProtKB-KW"/>
</dbReference>
<comment type="caution">
    <text evidence="9">The sequence shown here is derived from an EMBL/GenBank/DDBJ whole genome shotgun (WGS) entry which is preliminary data.</text>
</comment>
<organism evidence="9 10">
    <name type="scientific">Ectobacillus funiculus</name>
    <dbReference type="NCBI Taxonomy" id="137993"/>
    <lineage>
        <taxon>Bacteria</taxon>
        <taxon>Bacillati</taxon>
        <taxon>Bacillota</taxon>
        <taxon>Bacilli</taxon>
        <taxon>Bacillales</taxon>
        <taxon>Bacillaceae</taxon>
        <taxon>Ectobacillus</taxon>
    </lineage>
</organism>
<keyword evidence="3" id="KW-0547">Nucleotide-binding</keyword>
<dbReference type="SMART" id="SM00930">
    <property type="entry name" value="NIL"/>
    <property type="match status" value="1"/>
</dbReference>
<dbReference type="InterPro" id="IPR041701">
    <property type="entry name" value="MetN_ABC"/>
</dbReference>
<dbReference type="PANTHER" id="PTHR43166">
    <property type="entry name" value="AMINO ACID IMPORT ATP-BINDING PROTEIN"/>
    <property type="match status" value="1"/>
</dbReference>
<keyword evidence="10" id="KW-1185">Reference proteome</keyword>
<reference evidence="9 10" key="1">
    <citation type="submission" date="2024-09" db="EMBL/GenBank/DDBJ databases">
        <authorList>
            <person name="Sun Q."/>
            <person name="Mori K."/>
        </authorList>
    </citation>
    <scope>NUCLEOTIDE SEQUENCE [LARGE SCALE GENOMIC DNA]</scope>
    <source>
        <strain evidence="9 10">JCM 11201</strain>
    </source>
</reference>
<protein>
    <submittedName>
        <fullName evidence="9">Methionine ABC transporter ATP-binding protein</fullName>
    </submittedName>
</protein>
<dbReference type="Pfam" id="PF00005">
    <property type="entry name" value="ABC_tran"/>
    <property type="match status" value="1"/>
</dbReference>
<evidence type="ECO:0000256" key="3">
    <source>
        <dbReference type="ARBA" id="ARBA00022741"/>
    </source>
</evidence>
<evidence type="ECO:0000256" key="5">
    <source>
        <dbReference type="ARBA" id="ARBA00022967"/>
    </source>
</evidence>
<name>A0ABV5WCZ7_9BACI</name>
<accession>A0ABV5WCZ7</accession>
<evidence type="ECO:0000256" key="4">
    <source>
        <dbReference type="ARBA" id="ARBA00022840"/>
    </source>
</evidence>
<dbReference type="InterPro" id="IPR017871">
    <property type="entry name" value="ABC_transporter-like_CS"/>
</dbReference>
<sequence length="360" mass="39973">MIQFNNVSKVFESKGKKVEALKNIQLTVEKGDIFGVIGFSGAGKSTLIRIINLLEYPTTGELLVAGKNLAELSERKLREAKKNIGMIFQHFNLLESKTVFENVAMPLSLSKMKKKEIKPRVEDLVRFVGLEDKLESYPNQLSGGQKQRVGIARALATNPSILLCDEATSALDPQTTESILRLLKRINEEYQITIVIITHEMEVIKQICNRVAVMEDGKIIESGSVLDIFSHPQTVTAQNFVRSVVRDEIPASVLGLLETGNQYHKIYKMEFFGIDSGQLIISQVAKRFDVEANILFGSINELQGVPFGHLIVELRGAEIEVEKAQYYIAQQNVKVKEVIGNVGGKSANDSHILVGNLIHG</sequence>
<dbReference type="InterPro" id="IPR003593">
    <property type="entry name" value="AAA+_ATPase"/>
</dbReference>
<evidence type="ECO:0000313" key="10">
    <source>
        <dbReference type="Proteomes" id="UP001589609"/>
    </source>
</evidence>
<dbReference type="InterPro" id="IPR050086">
    <property type="entry name" value="MetN_ABC_transporter-like"/>
</dbReference>
<dbReference type="SMART" id="SM00382">
    <property type="entry name" value="AAA"/>
    <property type="match status" value="1"/>
</dbReference>
<evidence type="ECO:0000256" key="1">
    <source>
        <dbReference type="ARBA" id="ARBA00022448"/>
    </source>
</evidence>
<dbReference type="InterPro" id="IPR027417">
    <property type="entry name" value="P-loop_NTPase"/>
</dbReference>
<keyword evidence="2" id="KW-1003">Cell membrane</keyword>
<evidence type="ECO:0000259" key="8">
    <source>
        <dbReference type="PROSITE" id="PS50893"/>
    </source>
</evidence>
<keyword evidence="4 9" id="KW-0067">ATP-binding</keyword>
<dbReference type="CDD" id="cd03258">
    <property type="entry name" value="ABC_MetN_methionine_transporter"/>
    <property type="match status" value="1"/>
</dbReference>
<dbReference type="SUPFAM" id="SSF52540">
    <property type="entry name" value="P-loop containing nucleoside triphosphate hydrolases"/>
    <property type="match status" value="1"/>
</dbReference>
<dbReference type="InterPro" id="IPR018449">
    <property type="entry name" value="NIL_domain"/>
</dbReference>
<evidence type="ECO:0000313" key="9">
    <source>
        <dbReference type="EMBL" id="MFB9758272.1"/>
    </source>
</evidence>
<dbReference type="Gene3D" id="3.30.70.260">
    <property type="match status" value="1"/>
</dbReference>
<gene>
    <name evidence="9" type="ORF">ACFFMS_07010</name>
</gene>
<dbReference type="PROSITE" id="PS00211">
    <property type="entry name" value="ABC_TRANSPORTER_1"/>
    <property type="match status" value="1"/>
</dbReference>
<dbReference type="PANTHER" id="PTHR43166:SF30">
    <property type="entry name" value="METHIONINE IMPORT ATP-BINDING PROTEIN METN"/>
    <property type="match status" value="1"/>
</dbReference>
<keyword evidence="5" id="KW-1278">Translocase</keyword>
<evidence type="ECO:0000256" key="2">
    <source>
        <dbReference type="ARBA" id="ARBA00022475"/>
    </source>
</evidence>
<dbReference type="InterPro" id="IPR003439">
    <property type="entry name" value="ABC_transporter-like_ATP-bd"/>
</dbReference>
<dbReference type="SUPFAM" id="SSF55021">
    <property type="entry name" value="ACT-like"/>
    <property type="match status" value="1"/>
</dbReference>
<feature type="domain" description="ABC transporter" evidence="8">
    <location>
        <begin position="2"/>
        <end position="241"/>
    </location>
</feature>
<proteinExistence type="predicted"/>
<dbReference type="Proteomes" id="UP001589609">
    <property type="component" value="Unassembled WGS sequence"/>
</dbReference>
<evidence type="ECO:0000256" key="7">
    <source>
        <dbReference type="ARBA" id="ARBA00023136"/>
    </source>
</evidence>
<dbReference type="Pfam" id="PF09383">
    <property type="entry name" value="NIL"/>
    <property type="match status" value="1"/>
</dbReference>
<dbReference type="PROSITE" id="PS50893">
    <property type="entry name" value="ABC_TRANSPORTER_2"/>
    <property type="match status" value="1"/>
</dbReference>
<dbReference type="Gene3D" id="3.40.50.300">
    <property type="entry name" value="P-loop containing nucleotide triphosphate hydrolases"/>
    <property type="match status" value="1"/>
</dbReference>
<keyword evidence="6" id="KW-0029">Amino-acid transport</keyword>